<proteinExistence type="predicted"/>
<dbReference type="AlphaFoldDB" id="A0A0M3IGR9"/>
<dbReference type="Proteomes" id="UP000036681">
    <property type="component" value="Unplaced"/>
</dbReference>
<keyword evidence="1" id="KW-1185">Reference proteome</keyword>
<organism evidence="1 2">
    <name type="scientific">Ascaris lumbricoides</name>
    <name type="common">Giant roundworm</name>
    <dbReference type="NCBI Taxonomy" id="6252"/>
    <lineage>
        <taxon>Eukaryota</taxon>
        <taxon>Metazoa</taxon>
        <taxon>Ecdysozoa</taxon>
        <taxon>Nematoda</taxon>
        <taxon>Chromadorea</taxon>
        <taxon>Rhabditida</taxon>
        <taxon>Spirurina</taxon>
        <taxon>Ascaridomorpha</taxon>
        <taxon>Ascaridoidea</taxon>
        <taxon>Ascarididae</taxon>
        <taxon>Ascaris</taxon>
    </lineage>
</organism>
<protein>
    <submittedName>
        <fullName evidence="2">Protein-serine/threonine phosphatase</fullName>
    </submittedName>
</protein>
<evidence type="ECO:0000313" key="2">
    <source>
        <dbReference type="WBParaSite" id="ALUE_0001753401-mRNA-1"/>
    </source>
</evidence>
<reference evidence="2" key="1">
    <citation type="submission" date="2017-02" db="UniProtKB">
        <authorList>
            <consortium name="WormBaseParasite"/>
        </authorList>
    </citation>
    <scope>IDENTIFICATION</scope>
</reference>
<dbReference type="WBParaSite" id="ALUE_0001753401-mRNA-1">
    <property type="protein sequence ID" value="ALUE_0001753401-mRNA-1"/>
    <property type="gene ID" value="ALUE_0001753401"/>
</dbReference>
<evidence type="ECO:0000313" key="1">
    <source>
        <dbReference type="Proteomes" id="UP000036681"/>
    </source>
</evidence>
<sequence length="171" mass="19013">MSIIREELNNERLRCRDALDRIYISDLSKIGSGTLGLNISGIASANAAINPQSGSFDYVIGPQGRYVASKSLDWLPEVIFTLCSKATEGTRTHVHVKHQLQVLRQRQLLTGITSILSSILLFPYNQQLLPYLTVAVLMWSASCAIWNNNSDEDMHHDTVAVYVEIGTKLIP</sequence>
<name>A0A0M3IGR9_ASCLU</name>
<accession>A0A0M3IGR9</accession>